<keyword evidence="2" id="KW-0238">DNA-binding</keyword>
<dbReference type="InterPro" id="IPR000835">
    <property type="entry name" value="HTH_MarR-typ"/>
</dbReference>
<feature type="domain" description="HTH marR-type" evidence="4">
    <location>
        <begin position="10"/>
        <end position="144"/>
    </location>
</feature>
<evidence type="ECO:0000313" key="6">
    <source>
        <dbReference type="Proteomes" id="UP000635606"/>
    </source>
</evidence>
<proteinExistence type="predicted"/>
<dbReference type="PROSITE" id="PS50995">
    <property type="entry name" value="HTH_MARR_2"/>
    <property type="match status" value="1"/>
</dbReference>
<keyword evidence="3" id="KW-0804">Transcription</keyword>
<dbReference type="GO" id="GO:0006950">
    <property type="term" value="P:response to stress"/>
    <property type="evidence" value="ECO:0007669"/>
    <property type="project" value="TreeGrafter"/>
</dbReference>
<dbReference type="SUPFAM" id="SSF46785">
    <property type="entry name" value="Winged helix' DNA-binding domain"/>
    <property type="match status" value="1"/>
</dbReference>
<keyword evidence="1" id="KW-0805">Transcription regulation</keyword>
<dbReference type="GO" id="GO:0003677">
    <property type="term" value="F:DNA binding"/>
    <property type="evidence" value="ECO:0007669"/>
    <property type="project" value="UniProtKB-KW"/>
</dbReference>
<accession>A0A8J4A8P6</accession>
<dbReference type="Proteomes" id="UP000635606">
    <property type="component" value="Unassembled WGS sequence"/>
</dbReference>
<organism evidence="5 6">
    <name type="scientific">Virgisporangium ochraceum</name>
    <dbReference type="NCBI Taxonomy" id="65505"/>
    <lineage>
        <taxon>Bacteria</taxon>
        <taxon>Bacillati</taxon>
        <taxon>Actinomycetota</taxon>
        <taxon>Actinomycetes</taxon>
        <taxon>Micromonosporales</taxon>
        <taxon>Micromonosporaceae</taxon>
        <taxon>Virgisporangium</taxon>
    </lineage>
</organism>
<dbReference type="PANTHER" id="PTHR33164">
    <property type="entry name" value="TRANSCRIPTIONAL REGULATOR, MARR FAMILY"/>
    <property type="match status" value="1"/>
</dbReference>
<evidence type="ECO:0000256" key="2">
    <source>
        <dbReference type="ARBA" id="ARBA00023125"/>
    </source>
</evidence>
<keyword evidence="6" id="KW-1185">Reference proteome</keyword>
<gene>
    <name evidence="5" type="ORF">Voc01_103270</name>
</gene>
<dbReference type="InterPro" id="IPR039422">
    <property type="entry name" value="MarR/SlyA-like"/>
</dbReference>
<dbReference type="GO" id="GO:0003700">
    <property type="term" value="F:DNA-binding transcription factor activity"/>
    <property type="evidence" value="ECO:0007669"/>
    <property type="project" value="InterPro"/>
</dbReference>
<dbReference type="InterPro" id="IPR036390">
    <property type="entry name" value="WH_DNA-bd_sf"/>
</dbReference>
<reference evidence="5" key="1">
    <citation type="submission" date="2021-01" db="EMBL/GenBank/DDBJ databases">
        <title>Whole genome shotgun sequence of Virgisporangium ochraceum NBRC 16418.</title>
        <authorList>
            <person name="Komaki H."/>
            <person name="Tamura T."/>
        </authorList>
    </citation>
    <scope>NUCLEOTIDE SEQUENCE</scope>
    <source>
        <strain evidence="5">NBRC 16418</strain>
    </source>
</reference>
<evidence type="ECO:0000256" key="1">
    <source>
        <dbReference type="ARBA" id="ARBA00023015"/>
    </source>
</evidence>
<sequence length="148" mass="16444">MTDVKPDHIMALLGTLLDSLRRDLVGAIASVADPPVLREVRMSHIRMLSLTPPDGMRVSDLADRIGMTKQALGEFATTLERLGLVESVRDPADRRVRIVRPTPLGRRVAETGTALIGEVETAWRERVGDRDWDRLRSLLVTVEARGRA</sequence>
<dbReference type="SMART" id="SM00347">
    <property type="entry name" value="HTH_MARR"/>
    <property type="match status" value="1"/>
</dbReference>
<evidence type="ECO:0000313" key="5">
    <source>
        <dbReference type="EMBL" id="GIJ75410.1"/>
    </source>
</evidence>
<dbReference type="Gene3D" id="1.10.10.10">
    <property type="entry name" value="Winged helix-like DNA-binding domain superfamily/Winged helix DNA-binding domain"/>
    <property type="match status" value="1"/>
</dbReference>
<dbReference type="AlphaFoldDB" id="A0A8J4A8P6"/>
<comment type="caution">
    <text evidence="5">The sequence shown here is derived from an EMBL/GenBank/DDBJ whole genome shotgun (WGS) entry which is preliminary data.</text>
</comment>
<evidence type="ECO:0000256" key="3">
    <source>
        <dbReference type="ARBA" id="ARBA00023163"/>
    </source>
</evidence>
<protein>
    <recommendedName>
        <fullName evidence="4">HTH marR-type domain-containing protein</fullName>
    </recommendedName>
</protein>
<dbReference type="EMBL" id="BOPH01000156">
    <property type="protein sequence ID" value="GIJ75410.1"/>
    <property type="molecule type" value="Genomic_DNA"/>
</dbReference>
<dbReference type="RefSeq" id="WP_203935171.1">
    <property type="nucleotide sequence ID" value="NZ_BOPH01000156.1"/>
</dbReference>
<dbReference type="Pfam" id="PF01047">
    <property type="entry name" value="MarR"/>
    <property type="match status" value="1"/>
</dbReference>
<name>A0A8J4A8P6_9ACTN</name>
<dbReference type="InterPro" id="IPR036388">
    <property type="entry name" value="WH-like_DNA-bd_sf"/>
</dbReference>
<evidence type="ECO:0000259" key="4">
    <source>
        <dbReference type="PROSITE" id="PS50995"/>
    </source>
</evidence>
<dbReference type="PROSITE" id="PS01117">
    <property type="entry name" value="HTH_MARR_1"/>
    <property type="match status" value="1"/>
</dbReference>
<dbReference type="PANTHER" id="PTHR33164:SF43">
    <property type="entry name" value="HTH-TYPE TRANSCRIPTIONAL REPRESSOR YETL"/>
    <property type="match status" value="1"/>
</dbReference>
<dbReference type="InterPro" id="IPR023187">
    <property type="entry name" value="Tscrpt_reg_MarR-type_CS"/>
</dbReference>